<protein>
    <submittedName>
        <fullName evidence="1">Uncharacterized protein</fullName>
    </submittedName>
</protein>
<reference evidence="2" key="1">
    <citation type="submission" date="2018-09" db="EMBL/GenBank/DDBJ databases">
        <authorList>
            <person name="Livingstone P.G."/>
            <person name="Whitworth D.E."/>
        </authorList>
    </citation>
    <scope>NUCLEOTIDE SEQUENCE [LARGE SCALE GENOMIC DNA]</scope>
    <source>
        <strain evidence="2">CA043D</strain>
    </source>
</reference>
<proteinExistence type="predicted"/>
<gene>
    <name evidence="1" type="ORF">D7X32_32550</name>
</gene>
<dbReference type="EMBL" id="RAWE01000174">
    <property type="protein sequence ID" value="RKG97491.1"/>
    <property type="molecule type" value="Genomic_DNA"/>
</dbReference>
<name>A0A3A8K4X1_9BACT</name>
<dbReference type="Proteomes" id="UP000268313">
    <property type="component" value="Unassembled WGS sequence"/>
</dbReference>
<organism evidence="1 2">
    <name type="scientific">Corallococcus carmarthensis</name>
    <dbReference type="NCBI Taxonomy" id="2316728"/>
    <lineage>
        <taxon>Bacteria</taxon>
        <taxon>Pseudomonadati</taxon>
        <taxon>Myxococcota</taxon>
        <taxon>Myxococcia</taxon>
        <taxon>Myxococcales</taxon>
        <taxon>Cystobacterineae</taxon>
        <taxon>Myxococcaceae</taxon>
        <taxon>Corallococcus</taxon>
    </lineage>
</organism>
<sequence length="111" mass="10807">MLSNPKEQDQMKTTKLGGTVAMFVLALGATGAMAHGGEAKSHDPRMAVAMEEVVLVSKTGPLAGGSGGSSGCGFVSNILGNVAGNLLGNTTGTILGIIGNVFGGGASGNCN</sequence>
<keyword evidence="2" id="KW-1185">Reference proteome</keyword>
<evidence type="ECO:0000313" key="2">
    <source>
        <dbReference type="Proteomes" id="UP000268313"/>
    </source>
</evidence>
<accession>A0A3A8K4X1</accession>
<evidence type="ECO:0000313" key="1">
    <source>
        <dbReference type="EMBL" id="RKG97491.1"/>
    </source>
</evidence>
<comment type="caution">
    <text evidence="1">The sequence shown here is derived from an EMBL/GenBank/DDBJ whole genome shotgun (WGS) entry which is preliminary data.</text>
</comment>
<dbReference type="AlphaFoldDB" id="A0A3A8K4X1"/>